<reference evidence="2" key="1">
    <citation type="journal article" date="2023" name="G3 (Bethesda)">
        <title>A reference genome for the long-term kleptoplast-retaining sea slug Elysia crispata morphotype clarki.</title>
        <authorList>
            <person name="Eastman K.E."/>
            <person name="Pendleton A.L."/>
            <person name="Shaikh M.A."/>
            <person name="Suttiyut T."/>
            <person name="Ogas R."/>
            <person name="Tomko P."/>
            <person name="Gavelis G."/>
            <person name="Widhalm J.R."/>
            <person name="Wisecaver J.H."/>
        </authorList>
    </citation>
    <scope>NUCLEOTIDE SEQUENCE</scope>
    <source>
        <strain evidence="2">ECLA1</strain>
    </source>
</reference>
<dbReference type="AlphaFoldDB" id="A0AAE0Z8D9"/>
<feature type="region of interest" description="Disordered" evidence="1">
    <location>
        <begin position="1"/>
        <end position="31"/>
    </location>
</feature>
<evidence type="ECO:0000256" key="1">
    <source>
        <dbReference type="SAM" id="MobiDB-lite"/>
    </source>
</evidence>
<sequence>MVAYRSQVGETKSLHNANINEDGSLRKSSRGDRRISALTLMKMVTDGSQVGETKCPYTTQTLMKMVARGSQVGEMKTGEE</sequence>
<organism evidence="2 3">
    <name type="scientific">Elysia crispata</name>
    <name type="common">lettuce slug</name>
    <dbReference type="NCBI Taxonomy" id="231223"/>
    <lineage>
        <taxon>Eukaryota</taxon>
        <taxon>Metazoa</taxon>
        <taxon>Spiralia</taxon>
        <taxon>Lophotrochozoa</taxon>
        <taxon>Mollusca</taxon>
        <taxon>Gastropoda</taxon>
        <taxon>Heterobranchia</taxon>
        <taxon>Euthyneura</taxon>
        <taxon>Panpulmonata</taxon>
        <taxon>Sacoglossa</taxon>
        <taxon>Placobranchoidea</taxon>
        <taxon>Plakobranchidae</taxon>
        <taxon>Elysia</taxon>
    </lineage>
</organism>
<dbReference type="EMBL" id="JAWDGP010004431">
    <property type="protein sequence ID" value="KAK3764545.1"/>
    <property type="molecule type" value="Genomic_DNA"/>
</dbReference>
<proteinExistence type="predicted"/>
<gene>
    <name evidence="2" type="ORF">RRG08_040566</name>
</gene>
<evidence type="ECO:0000313" key="3">
    <source>
        <dbReference type="Proteomes" id="UP001283361"/>
    </source>
</evidence>
<feature type="compositionally biased region" description="Polar residues" evidence="1">
    <location>
        <begin position="8"/>
        <end position="21"/>
    </location>
</feature>
<comment type="caution">
    <text evidence="2">The sequence shown here is derived from an EMBL/GenBank/DDBJ whole genome shotgun (WGS) entry which is preliminary data.</text>
</comment>
<evidence type="ECO:0000313" key="2">
    <source>
        <dbReference type="EMBL" id="KAK3764545.1"/>
    </source>
</evidence>
<keyword evidence="3" id="KW-1185">Reference proteome</keyword>
<name>A0AAE0Z8D9_9GAST</name>
<accession>A0AAE0Z8D9</accession>
<dbReference type="Proteomes" id="UP001283361">
    <property type="component" value="Unassembled WGS sequence"/>
</dbReference>
<protein>
    <submittedName>
        <fullName evidence="2">Uncharacterized protein</fullName>
    </submittedName>
</protein>